<keyword evidence="4" id="KW-0560">Oxidoreductase</keyword>
<protein>
    <submittedName>
        <fullName evidence="7">Cytochrome P450</fullName>
    </submittedName>
</protein>
<comment type="similarity">
    <text evidence="1">Belongs to the cytochrome P450 family.</text>
</comment>
<dbReference type="GO" id="GO:0005737">
    <property type="term" value="C:cytoplasm"/>
    <property type="evidence" value="ECO:0007669"/>
    <property type="project" value="TreeGrafter"/>
</dbReference>
<dbReference type="PANTHER" id="PTHR24300">
    <property type="entry name" value="CYTOCHROME P450 508A4-RELATED"/>
    <property type="match status" value="1"/>
</dbReference>
<dbReference type="Proteomes" id="UP000267027">
    <property type="component" value="Unassembled WGS sequence"/>
</dbReference>
<keyword evidence="2" id="KW-0479">Metal-binding</keyword>
<dbReference type="OrthoDB" id="1055148at2759"/>
<dbReference type="GO" id="GO:0016712">
    <property type="term" value="F:oxidoreductase activity, acting on paired donors, with incorporation or reduction of molecular oxygen, reduced flavin or flavoprotein as one donor, and incorporation of one atom of oxygen"/>
    <property type="evidence" value="ECO:0007669"/>
    <property type="project" value="TreeGrafter"/>
</dbReference>
<dbReference type="GO" id="GO:0005506">
    <property type="term" value="F:iron ion binding"/>
    <property type="evidence" value="ECO:0007669"/>
    <property type="project" value="InterPro"/>
</dbReference>
<dbReference type="Pfam" id="PF00067">
    <property type="entry name" value="p450"/>
    <property type="match status" value="1"/>
</dbReference>
<evidence type="ECO:0000256" key="3">
    <source>
        <dbReference type="ARBA" id="ARBA00023004"/>
    </source>
</evidence>
<reference evidence="7" key="1">
    <citation type="submission" date="2017-02" db="UniProtKB">
        <authorList>
            <consortium name="WormBaseParasite"/>
        </authorList>
    </citation>
    <scope>IDENTIFICATION</scope>
</reference>
<evidence type="ECO:0000256" key="2">
    <source>
        <dbReference type="ARBA" id="ARBA00022723"/>
    </source>
</evidence>
<dbReference type="STRING" id="334426.A0A0R3PI55"/>
<dbReference type="AlphaFoldDB" id="A0A0R3PI55"/>
<evidence type="ECO:0000256" key="1">
    <source>
        <dbReference type="ARBA" id="ARBA00010617"/>
    </source>
</evidence>
<dbReference type="GO" id="GO:0006805">
    <property type="term" value="P:xenobiotic metabolic process"/>
    <property type="evidence" value="ECO:0007669"/>
    <property type="project" value="TreeGrafter"/>
</dbReference>
<evidence type="ECO:0000313" key="5">
    <source>
        <dbReference type="EMBL" id="VDM55618.1"/>
    </source>
</evidence>
<keyword evidence="3" id="KW-0408">Iron</keyword>
<dbReference type="WBParaSite" id="ACOC_0000403201-mRNA-1">
    <property type="protein sequence ID" value="ACOC_0000403201-mRNA-1"/>
    <property type="gene ID" value="ACOC_0000403201"/>
</dbReference>
<evidence type="ECO:0000256" key="4">
    <source>
        <dbReference type="ARBA" id="ARBA00023033"/>
    </source>
</evidence>
<organism evidence="7">
    <name type="scientific">Angiostrongylus costaricensis</name>
    <name type="common">Nematode worm</name>
    <dbReference type="NCBI Taxonomy" id="334426"/>
    <lineage>
        <taxon>Eukaryota</taxon>
        <taxon>Metazoa</taxon>
        <taxon>Ecdysozoa</taxon>
        <taxon>Nematoda</taxon>
        <taxon>Chromadorea</taxon>
        <taxon>Rhabditida</taxon>
        <taxon>Rhabditina</taxon>
        <taxon>Rhabditomorpha</taxon>
        <taxon>Strongyloidea</taxon>
        <taxon>Metastrongylidae</taxon>
        <taxon>Angiostrongylus</taxon>
    </lineage>
</organism>
<dbReference type="EMBL" id="UYYA01001812">
    <property type="protein sequence ID" value="VDM55618.1"/>
    <property type="molecule type" value="Genomic_DNA"/>
</dbReference>
<dbReference type="GO" id="GO:0006082">
    <property type="term" value="P:organic acid metabolic process"/>
    <property type="evidence" value="ECO:0007669"/>
    <property type="project" value="TreeGrafter"/>
</dbReference>
<dbReference type="InterPro" id="IPR050182">
    <property type="entry name" value="Cytochrome_P450_fam2"/>
</dbReference>
<dbReference type="SUPFAM" id="SSF48264">
    <property type="entry name" value="Cytochrome P450"/>
    <property type="match status" value="1"/>
</dbReference>
<reference evidence="5 6" key="2">
    <citation type="submission" date="2018-11" db="EMBL/GenBank/DDBJ databases">
        <authorList>
            <consortium name="Pathogen Informatics"/>
        </authorList>
    </citation>
    <scope>NUCLEOTIDE SEQUENCE [LARGE SCALE GENOMIC DNA]</scope>
    <source>
        <strain evidence="5 6">Costa Rica</strain>
    </source>
</reference>
<evidence type="ECO:0000313" key="7">
    <source>
        <dbReference type="WBParaSite" id="ACOC_0000403201-mRNA-1"/>
    </source>
</evidence>
<gene>
    <name evidence="5" type="ORF">ACOC_LOCUS4033</name>
</gene>
<keyword evidence="4" id="KW-0503">Monooxygenase</keyword>
<dbReference type="GO" id="GO:0020037">
    <property type="term" value="F:heme binding"/>
    <property type="evidence" value="ECO:0007669"/>
    <property type="project" value="InterPro"/>
</dbReference>
<name>A0A0R3PI55_ANGCS</name>
<dbReference type="Gene3D" id="1.10.630.10">
    <property type="entry name" value="Cytochrome P450"/>
    <property type="match status" value="1"/>
</dbReference>
<dbReference type="OMA" id="PKMATIF"/>
<dbReference type="PANTHER" id="PTHR24300:SF369">
    <property type="entry name" value="CYTOCHROME P450 FAMILY"/>
    <property type="match status" value="1"/>
</dbReference>
<sequence>MIKDGYRILFTGGDYGVVETVGQMWRDHRRFAIHVLRDLGLSKDVMERRILAEVEAMSEYLVTVIFAVISLFTARSIKDIFDVGVGSVINQLLFGYRFEGDNLKEFRELKGMISRHLKEFSHPSGSIMFLYPWLKILPYFESKWKKFVNFFSKFLYNVLKRLILHREAFFSFFDRQIEAHQKDIDFETEESNDYVEAFLKEKRRREENDDSESFR</sequence>
<dbReference type="InterPro" id="IPR001128">
    <property type="entry name" value="Cyt_P450"/>
</dbReference>
<proteinExistence type="inferred from homology"/>
<dbReference type="InterPro" id="IPR036396">
    <property type="entry name" value="Cyt_P450_sf"/>
</dbReference>
<keyword evidence="6" id="KW-1185">Reference proteome</keyword>
<evidence type="ECO:0000313" key="6">
    <source>
        <dbReference type="Proteomes" id="UP000267027"/>
    </source>
</evidence>
<accession>A0A0R3PI55</accession>